<comment type="caution">
    <text evidence="2">The sequence shown here is derived from an EMBL/GenBank/DDBJ whole genome shotgun (WGS) entry which is preliminary data.</text>
</comment>
<keyword evidence="1" id="KW-0472">Membrane</keyword>
<accession>A0A841Q8H9</accession>
<evidence type="ECO:0000313" key="3">
    <source>
        <dbReference type="Proteomes" id="UP000581688"/>
    </source>
</evidence>
<name>A0A841Q8H9_9BACI</name>
<evidence type="ECO:0000256" key="1">
    <source>
        <dbReference type="SAM" id="Phobius"/>
    </source>
</evidence>
<dbReference type="PANTHER" id="PTHR47199">
    <property type="entry name" value="PHOTOSYSTEM II STABILITY/ASSEMBLY FACTOR HCF136, CHLOROPLASTIC"/>
    <property type="match status" value="1"/>
</dbReference>
<evidence type="ECO:0000313" key="2">
    <source>
        <dbReference type="EMBL" id="MBB6454771.1"/>
    </source>
</evidence>
<dbReference type="RefSeq" id="WP_174497391.1">
    <property type="nucleotide sequence ID" value="NZ_CADDWK010000014.1"/>
</dbReference>
<dbReference type="Proteomes" id="UP000581688">
    <property type="component" value="Unassembled WGS sequence"/>
</dbReference>
<dbReference type="Gene3D" id="2.130.10.10">
    <property type="entry name" value="YVTN repeat-like/Quinoprotein amine dehydrogenase"/>
    <property type="match status" value="1"/>
</dbReference>
<reference evidence="2 3" key="1">
    <citation type="submission" date="2020-08" db="EMBL/GenBank/DDBJ databases">
        <title>Genomic Encyclopedia of Type Strains, Phase IV (KMG-IV): sequencing the most valuable type-strain genomes for metagenomic binning, comparative biology and taxonomic classification.</title>
        <authorList>
            <person name="Goeker M."/>
        </authorList>
    </citation>
    <scope>NUCLEOTIDE SEQUENCE [LARGE SCALE GENOMIC DNA]</scope>
    <source>
        <strain evidence="2 3">DSM 19612</strain>
    </source>
</reference>
<keyword evidence="3" id="KW-1185">Reference proteome</keyword>
<sequence>MSKFDEFKHIEEQLHQLPKPHLDKEADDRILSAILASTKKLEKHKKQQFRIKKIAGGFATLAFVFLFSFILYSTMHKGSFESGMDQASEESADSDFNRQEYPATLDKVSDQKESAFMSVFNGEVNSSQEYIVFTEEHFQAEKESFLEKNPDIQEKLSAIQFTDFTVKESWQGSITGDSFHLNLYTNEQDVIMIVSMLGNEMTTNFISDANYRSYLFYGEHVFLYDDQTGNGESWNIPLGQRNGLQANDIAEFITKWENTDKPPYGSTIRIMNYKAIYKEPDVLVINGIFHDSVEQEEAIWLDLNQTRKLKMVNENNGYRIDDGIIYHTSNGGDSWIPSIDYSSKQLSDFHTFEASAWAAITSNRDQLDIFSTDDFGYTWENSLSLSGHSATFSFVSEQLGWLLVRENTRSGNQIATIYETTNGGKSWSSKRLPIKDGQELYTLESNDTEENVFIFNGSTGWIAGLNKQNHVSLFLTEDRGETWNFQTIALPPEYQSEELSLQGLKFFSHSSGVLHVSVLSRNQKYDLLFETSDGGNSWSLTEQFAENNSLTFQFLNKNTWFSSDGKQLSVKKSDAEWNRIEVEYDMERILHFQFITENRGYLLMEDANNRKTILKTNDGGASWSL</sequence>
<keyword evidence="1" id="KW-0812">Transmembrane</keyword>
<gene>
    <name evidence="2" type="ORF">HNQ94_003260</name>
</gene>
<dbReference type="CDD" id="cd15482">
    <property type="entry name" value="Sialidase_non-viral"/>
    <property type="match status" value="1"/>
</dbReference>
<dbReference type="PANTHER" id="PTHR47199:SF2">
    <property type="entry name" value="PHOTOSYSTEM II STABILITY_ASSEMBLY FACTOR HCF136, CHLOROPLASTIC"/>
    <property type="match status" value="1"/>
</dbReference>
<organism evidence="2 3">
    <name type="scientific">Salirhabdus euzebyi</name>
    <dbReference type="NCBI Taxonomy" id="394506"/>
    <lineage>
        <taxon>Bacteria</taxon>
        <taxon>Bacillati</taxon>
        <taxon>Bacillota</taxon>
        <taxon>Bacilli</taxon>
        <taxon>Bacillales</taxon>
        <taxon>Bacillaceae</taxon>
        <taxon>Salirhabdus</taxon>
    </lineage>
</organism>
<dbReference type="AlphaFoldDB" id="A0A841Q8H9"/>
<feature type="transmembrane region" description="Helical" evidence="1">
    <location>
        <begin position="54"/>
        <end position="72"/>
    </location>
</feature>
<dbReference type="InterPro" id="IPR015943">
    <property type="entry name" value="WD40/YVTN_repeat-like_dom_sf"/>
</dbReference>
<dbReference type="SUPFAM" id="SSF110296">
    <property type="entry name" value="Oligoxyloglucan reducing end-specific cellobiohydrolase"/>
    <property type="match status" value="1"/>
</dbReference>
<dbReference type="EMBL" id="JACHGH010000012">
    <property type="protein sequence ID" value="MBB6454771.1"/>
    <property type="molecule type" value="Genomic_DNA"/>
</dbReference>
<keyword evidence="1" id="KW-1133">Transmembrane helix</keyword>
<protein>
    <submittedName>
        <fullName evidence="2">Photosystem II stability/assembly factor-like uncharacterized protein</fullName>
    </submittedName>
</protein>
<proteinExistence type="predicted"/>